<name>A0ABX6ITX1_9CHLA</name>
<dbReference type="RefSeq" id="WP_258317506.1">
    <property type="nucleotide sequence ID" value="NZ_CP035278.1"/>
</dbReference>
<evidence type="ECO:0000313" key="3">
    <source>
        <dbReference type="Proteomes" id="UP000512184"/>
    </source>
</evidence>
<dbReference type="Proteomes" id="UP000512184">
    <property type="component" value="Chromosome"/>
</dbReference>
<evidence type="ECO:0000256" key="1">
    <source>
        <dbReference type="SAM" id="Phobius"/>
    </source>
</evidence>
<protein>
    <submittedName>
        <fullName evidence="2">Uncharacterized protein</fullName>
    </submittedName>
</protein>
<evidence type="ECO:0000313" key="2">
    <source>
        <dbReference type="EMBL" id="QHP83359.1"/>
    </source>
</evidence>
<reference evidence="2" key="1">
    <citation type="submission" date="2019-01" db="EMBL/GenBank/DDBJ databases">
        <title>Whole genome sequencing and annotation enables comparative genome analysis that reveals unique features of the Chlamydia suis R19 Genome.</title>
        <authorList>
            <person name="Dimond Z.E."/>
        </authorList>
    </citation>
    <scope>NUCLEOTIDE SEQUENCE [LARGE SCALE GENOMIC DNA]</scope>
    <source>
        <strain evidence="2">R19</strain>
    </source>
</reference>
<accession>A0ABX6ITX1</accession>
<keyword evidence="1" id="KW-0812">Transmembrane</keyword>
<feature type="transmembrane region" description="Helical" evidence="1">
    <location>
        <begin position="54"/>
        <end position="85"/>
    </location>
</feature>
<proteinExistence type="predicted"/>
<sequence length="580" mass="66537">MFVSFDKTLANEYGPDTAESLGNLLSYPVNRGFGSLVAVKTLGHKSFPLFSIKVVSICTQICCIIATILLAPIILLMALAGIVAYNCSTSYQQTKALFSKWLCNSMNTLETFQEKTKPIITLQKHLKGFLIRKPLLNRALFSQYKTVCEKINSGLLDNIDCINRDGQISYIAKELPFLIFKKVGAQQAKQHIQKNVALNACLTNAAVRHIQILPASAYQDFLIEQKPFGQGPLDTLITYQVRPQSFDAIVRDLLKLFQTHHFPELFYKPKHFRDLPYNHFLLNFQQPRSSDPKTNPRLYLTGISEIRKQPTPNLVEKLISLFPQHGDLICEEAVKYRIPIPSVVDALQKQREGNLAQIRVTGNIDDSISYLTQEHYSFNNFIGTWPISGIYFASQQEQLVDWLEELDKNPSLTSRPRKFFRKRFLYSLTGSTLRDLDYKFFVKKLVEHICSNLREAIETHHTTMSAFVNSFGSLLESRSPVLSKKTILASAVAFVKRRLATYVAERTDFEQQGKTLSGDPRDDFASLEEIHNPEFINEFSIEFTEEFLWKMLDIFMTTDWIAGYDRMEDFDNGEFFRIFL</sequence>
<keyword evidence="3" id="KW-1185">Reference proteome</keyword>
<gene>
    <name evidence="2" type="primary">hypothetical protein</name>
    <name evidence="2" type="ORF">Chls_484</name>
</gene>
<dbReference type="EMBL" id="CP035278">
    <property type="protein sequence ID" value="QHP83359.1"/>
    <property type="molecule type" value="Genomic_DNA"/>
</dbReference>
<organism evidence="2 3">
    <name type="scientific">Chlamydia suis</name>
    <dbReference type="NCBI Taxonomy" id="83559"/>
    <lineage>
        <taxon>Bacteria</taxon>
        <taxon>Pseudomonadati</taxon>
        <taxon>Chlamydiota</taxon>
        <taxon>Chlamydiia</taxon>
        <taxon>Chlamydiales</taxon>
        <taxon>Chlamydiaceae</taxon>
        <taxon>Chlamydia/Chlamydophila group</taxon>
        <taxon>Chlamydia</taxon>
    </lineage>
</organism>
<keyword evidence="1" id="KW-0472">Membrane</keyword>
<keyword evidence="1" id="KW-1133">Transmembrane helix</keyword>